<keyword evidence="3 6" id="KW-0812">Transmembrane</keyword>
<evidence type="ECO:0000256" key="5">
    <source>
        <dbReference type="ARBA" id="ARBA00023136"/>
    </source>
</evidence>
<evidence type="ECO:0000256" key="3">
    <source>
        <dbReference type="ARBA" id="ARBA00022692"/>
    </source>
</evidence>
<gene>
    <name evidence="8" type="ORF">L0M14_25760</name>
</gene>
<accession>A0ABY3SGT5</accession>
<keyword evidence="9" id="KW-1185">Reference proteome</keyword>
<proteinExistence type="predicted"/>
<dbReference type="EMBL" id="CP090978">
    <property type="protein sequence ID" value="UJF32944.1"/>
    <property type="molecule type" value="Genomic_DNA"/>
</dbReference>
<protein>
    <submittedName>
        <fullName evidence="8">RDD family protein</fullName>
    </submittedName>
</protein>
<evidence type="ECO:0000256" key="4">
    <source>
        <dbReference type="ARBA" id="ARBA00022989"/>
    </source>
</evidence>
<name>A0ABY3SGT5_9BACL</name>
<dbReference type="Pfam" id="PF06271">
    <property type="entry name" value="RDD"/>
    <property type="match status" value="1"/>
</dbReference>
<feature type="transmembrane region" description="Helical" evidence="6">
    <location>
        <begin position="133"/>
        <end position="152"/>
    </location>
</feature>
<feature type="transmembrane region" description="Helical" evidence="6">
    <location>
        <begin position="53"/>
        <end position="76"/>
    </location>
</feature>
<dbReference type="InterPro" id="IPR010432">
    <property type="entry name" value="RDD"/>
</dbReference>
<evidence type="ECO:0000313" key="9">
    <source>
        <dbReference type="Proteomes" id="UP001649230"/>
    </source>
</evidence>
<feature type="transmembrane region" description="Helical" evidence="6">
    <location>
        <begin position="97"/>
        <end position="113"/>
    </location>
</feature>
<dbReference type="RefSeq" id="WP_235119287.1">
    <property type="nucleotide sequence ID" value="NZ_CP090978.1"/>
</dbReference>
<evidence type="ECO:0000259" key="7">
    <source>
        <dbReference type="Pfam" id="PF06271"/>
    </source>
</evidence>
<feature type="domain" description="RDD" evidence="7">
    <location>
        <begin position="8"/>
        <end position="164"/>
    </location>
</feature>
<organism evidence="8 9">
    <name type="scientific">Paenibacillus hexagrammi</name>
    <dbReference type="NCBI Taxonomy" id="2908839"/>
    <lineage>
        <taxon>Bacteria</taxon>
        <taxon>Bacillati</taxon>
        <taxon>Bacillota</taxon>
        <taxon>Bacilli</taxon>
        <taxon>Bacillales</taxon>
        <taxon>Paenibacillaceae</taxon>
        <taxon>Paenibacillus</taxon>
    </lineage>
</organism>
<feature type="transmembrane region" description="Helical" evidence="6">
    <location>
        <begin position="15"/>
        <end position="33"/>
    </location>
</feature>
<dbReference type="PANTHER" id="PTHR36115">
    <property type="entry name" value="PROLINE-RICH ANTIGEN HOMOLOG-RELATED"/>
    <property type="match status" value="1"/>
</dbReference>
<evidence type="ECO:0000256" key="2">
    <source>
        <dbReference type="ARBA" id="ARBA00022475"/>
    </source>
</evidence>
<comment type="subcellular location">
    <subcellularLocation>
        <location evidence="1">Cell membrane</location>
        <topology evidence="1">Multi-pass membrane protein</topology>
    </subcellularLocation>
</comment>
<reference evidence="8 9" key="1">
    <citation type="journal article" date="2024" name="Int. J. Syst. Evol. Microbiol.">
        <title>Paenibacillus hexagrammi sp. nov., a novel bacterium isolated from the gut content of Hexagrammos agrammus.</title>
        <authorList>
            <person name="Jung H.K."/>
            <person name="Kim D.G."/>
            <person name="Zin H."/>
            <person name="Park J."/>
            <person name="Jung H."/>
            <person name="Kim Y.O."/>
            <person name="Kong H.J."/>
            <person name="Kim J.W."/>
            <person name="Kim Y.S."/>
        </authorList>
    </citation>
    <scope>NUCLEOTIDE SEQUENCE [LARGE SCALE GENOMIC DNA]</scope>
    <source>
        <strain evidence="8 9">YPD9-1</strain>
    </source>
</reference>
<evidence type="ECO:0000256" key="6">
    <source>
        <dbReference type="SAM" id="Phobius"/>
    </source>
</evidence>
<evidence type="ECO:0000313" key="8">
    <source>
        <dbReference type="EMBL" id="UJF32944.1"/>
    </source>
</evidence>
<dbReference type="Proteomes" id="UP001649230">
    <property type="component" value="Chromosome"/>
</dbReference>
<dbReference type="InterPro" id="IPR051791">
    <property type="entry name" value="Pra-immunoreactive"/>
</dbReference>
<keyword evidence="4 6" id="KW-1133">Transmembrane helix</keyword>
<keyword evidence="2" id="KW-1003">Cell membrane</keyword>
<sequence>MIKQEVEYVSFVKRALIYLVDMIIMFVPLLLLYRKTYFLALEYQSSFILLSKWIILFGFQISCLVLFGGTIGKLIFKIKVVNAAGNNPTLLQAAMRYSILMLSAVLALTKEIIHTELGPLHNILASYSNLINILSTLVFLITVYDGFSMLFNKERRALHDFMANTFVIKKQR</sequence>
<evidence type="ECO:0000256" key="1">
    <source>
        <dbReference type="ARBA" id="ARBA00004651"/>
    </source>
</evidence>
<keyword evidence="5 6" id="KW-0472">Membrane</keyword>